<accession>A0ACC0A8B6</accession>
<reference evidence="2" key="1">
    <citation type="journal article" date="2023" name="Nat. Plants">
        <title>Single-cell RNA sequencing provides a high-resolution roadmap for understanding the multicellular compartmentation of specialized metabolism.</title>
        <authorList>
            <person name="Sun S."/>
            <person name="Shen X."/>
            <person name="Li Y."/>
            <person name="Li Y."/>
            <person name="Wang S."/>
            <person name="Li R."/>
            <person name="Zhang H."/>
            <person name="Shen G."/>
            <person name="Guo B."/>
            <person name="Wei J."/>
            <person name="Xu J."/>
            <person name="St-Pierre B."/>
            <person name="Chen S."/>
            <person name="Sun C."/>
        </authorList>
    </citation>
    <scope>NUCLEOTIDE SEQUENCE [LARGE SCALE GENOMIC DNA]</scope>
</reference>
<proteinExistence type="predicted"/>
<protein>
    <submittedName>
        <fullName evidence="1">Uncharacterized protein</fullName>
    </submittedName>
</protein>
<keyword evidence="2" id="KW-1185">Reference proteome</keyword>
<comment type="caution">
    <text evidence="1">The sequence shown here is derived from an EMBL/GenBank/DDBJ whole genome shotgun (WGS) entry which is preliminary data.</text>
</comment>
<organism evidence="1 2">
    <name type="scientific">Catharanthus roseus</name>
    <name type="common">Madagascar periwinkle</name>
    <name type="synonym">Vinca rosea</name>
    <dbReference type="NCBI Taxonomy" id="4058"/>
    <lineage>
        <taxon>Eukaryota</taxon>
        <taxon>Viridiplantae</taxon>
        <taxon>Streptophyta</taxon>
        <taxon>Embryophyta</taxon>
        <taxon>Tracheophyta</taxon>
        <taxon>Spermatophyta</taxon>
        <taxon>Magnoliopsida</taxon>
        <taxon>eudicotyledons</taxon>
        <taxon>Gunneridae</taxon>
        <taxon>Pentapetalae</taxon>
        <taxon>asterids</taxon>
        <taxon>lamiids</taxon>
        <taxon>Gentianales</taxon>
        <taxon>Apocynaceae</taxon>
        <taxon>Rauvolfioideae</taxon>
        <taxon>Vinceae</taxon>
        <taxon>Catharanthinae</taxon>
        <taxon>Catharanthus</taxon>
    </lineage>
</organism>
<evidence type="ECO:0000313" key="1">
    <source>
        <dbReference type="EMBL" id="KAI5657162.1"/>
    </source>
</evidence>
<evidence type="ECO:0000313" key="2">
    <source>
        <dbReference type="Proteomes" id="UP001060085"/>
    </source>
</evidence>
<dbReference type="Proteomes" id="UP001060085">
    <property type="component" value="Linkage Group LG06"/>
</dbReference>
<sequence length="196" mass="21856">MLQVQWPEDQADLQRGSPRASTWRSSTSIRKGIRRGSISIFNQKSAGQNLTRPNRRPGGSCSHGHGQLYGVGSEIAHLRAESSWATAGLPPSCLDVDYRLKQQPKNVASKNTSGYRTAIGTKHQCSNLYSDSMGISTSPMWEAIPCVHQVLASSLQDRGVTMIYILRLGIRQFREDCVGEGFYLFGTKKRLWGWRI</sequence>
<gene>
    <name evidence="1" type="ORF">M9H77_25955</name>
</gene>
<name>A0ACC0A8B6_CATRO</name>
<dbReference type="EMBL" id="CM044706">
    <property type="protein sequence ID" value="KAI5657162.1"/>
    <property type="molecule type" value="Genomic_DNA"/>
</dbReference>